<feature type="region of interest" description="Disordered" evidence="7">
    <location>
        <begin position="730"/>
        <end position="753"/>
    </location>
</feature>
<feature type="region of interest" description="Disordered" evidence="7">
    <location>
        <begin position="775"/>
        <end position="891"/>
    </location>
</feature>
<feature type="compositionally biased region" description="Polar residues" evidence="7">
    <location>
        <begin position="645"/>
        <end position="663"/>
    </location>
</feature>
<gene>
    <name evidence="10" type="ORF">LY90DRAFT_673727</name>
</gene>
<feature type="compositionally biased region" description="Polar residues" evidence="7">
    <location>
        <begin position="88"/>
        <end position="121"/>
    </location>
</feature>
<evidence type="ECO:0000256" key="7">
    <source>
        <dbReference type="SAM" id="MobiDB-lite"/>
    </source>
</evidence>
<feature type="region of interest" description="Disordered" evidence="7">
    <location>
        <begin position="1"/>
        <end position="23"/>
    </location>
</feature>
<keyword evidence="2 6" id="KW-0813">Transport</keyword>
<accession>A0A1Y2B8E9</accession>
<dbReference type="GO" id="GO:0005789">
    <property type="term" value="C:endoplasmic reticulum membrane"/>
    <property type="evidence" value="ECO:0007669"/>
    <property type="project" value="UniProtKB-SubCell"/>
</dbReference>
<protein>
    <recommendedName>
        <fullName evidence="6">Protein transport protein sec16</fullName>
    </recommendedName>
</protein>
<dbReference type="GO" id="GO:0007030">
    <property type="term" value="P:Golgi organization"/>
    <property type="evidence" value="ECO:0007669"/>
    <property type="project" value="TreeGrafter"/>
</dbReference>
<name>A0A1Y2B8E9_9FUNG</name>
<sequence length="1643" mass="176801">MSNNNISDGPIPFFSGGDNQASFLSETNITNNTTTQNQAVHQTQSTQQQNTTTSKTTNQPLLDVSSIFGNSKEDSFLSSINNQGTELNNTNINTNSQIPSTFPNSNSLYYNQTNNGSTASLNQSYNSYIPNSNSNPQSVNSSNTNLSSFNQTNNTNTTGNTNSKIIPNKSPYISSPEPNATSYITTGTTTNNYTQGFYLNQANKNSSSNLSSNAKNNPINGSTSSLNQTQTYSLPNYSNYQSSYSSYNTNSANSYLSPSSKTNSGAATPVMAKTALNTTSYGTNTVSSGGYSNNTTQNSTSTTTGYTNTVTSSAPTTEYTNAATGTTTTGYTNTQAGTATSINNYMNTQNSTTTPAVTSTTSYPNGQTSTANNTSTTYPNTQSNAATVTNPYSTQVSNTGYSTHIQASTSTYPMTSSYQAPQTNTTTGGYSTQANTTNSTYGAYPQTTNTSTNNNLLNPSASYSSLNTLTSTYNTSTTAATTNVKPTDTTSIQNIGQKAGITNFGNDSSSQLNYYNMNTINNTSTNNSVNVPSIRSNTPGANSINDLPATTATVTNGTNTSTISSSLYYQNKNSQKFYSNSATSNSSPCLNSMNMSYPGNNENNVKKSTYDTSGKHVKANSVLSPSSTYQNSLYNANTTNNVDNASYNGSVNSKNEVPASGSSLYYHEDNNGKFRSPTAPPSSGSNASNLSPSPTNPNLNRPPSVPPNYGSYNYGTNTSTATTAAVTTTSWNNSTTPSMNYSSSSYTTPANSTYASTTYPASTTPALYQLDTTANSTYRPTSTTPNPYQSDAASGIYGTTSTTPNPYQSDTASGVYRPSSTTPNPYQSDTASGVYRPSSTTPNPYQPSTTPNPYQSDATGTYRPTSTTPNPYQTSTTPNPYQSDISNNQNNFYNFDNQSQSEMHSYDPIVMHQNLSPIVTFGFGGKLVVMFPKDLSGYGGNTIGPNSVHVKPISSLIYQHVIEANKEHEGPILGQKKNKKQILEMINKKINKIQSKNNQYSNYSSVTVPDSDEVLILKIIQLYIENDGVLYGQNSKSEAVQSLRNLLLTNEPAPLNVVHSMINGPSINSSEIENIKNCLLQGDRPGACKIAVNNKLWAHALIIASYINKETYKDVVNSFIKSELQGENDSQRSSFQSIKVLYSLFAGMGKDAIGTVAPSTITNSISAVPTIQSSTTSSTTNISDIVGRWKEILGMILSNRTPNDITAIVSLGDTLLSSGKLFAAHLCYLFSPSSISGLGNKNTKAVILGADHLKNKKFYQDLSAFEMTEFLEYMYYLANKNLSTMPHFQAYKLAYASWLSEIGLVTKAFSYTQCIMQIVKSGTNNNSNGTTSTSLYYNSTFIESLKEFSSRCQGNLNGTKNAPKDGWFSKITKFDTFLEAFDHGLNKFIGTTENENAQNLNNTTSTTSTTKPQVPNPVAMMPASTISNVPSNSNVGITNSSSYQSLNQTYYNNSYSTDNLSNLGSRRNSFSKGEQKGVFSLIGNLFNKNGGSTSNNSSTTSLNQDESNKNGYYDSMTKQWVTTNPQNNDNFGKDISAPPPVASDSYYNSGYNSNNNGMINNNSTTAGTLSNGVIPQFGTMGTTNGVNNSRRNNRNKYNDPTLNLAYSNTNTQANATSTLYSNNSTVNQSNTSYNAYNWNNYGN</sequence>
<feature type="region of interest" description="Disordered" evidence="7">
    <location>
        <begin position="1486"/>
        <end position="1512"/>
    </location>
</feature>
<dbReference type="CDD" id="cd09233">
    <property type="entry name" value="ACE1-Sec16-like"/>
    <property type="match status" value="1"/>
</dbReference>
<keyword evidence="6" id="KW-0072">Autophagy</keyword>
<feature type="compositionally biased region" description="Low complexity" evidence="7">
    <location>
        <begin position="204"/>
        <end position="217"/>
    </location>
</feature>
<comment type="subcellular location">
    <subcellularLocation>
        <location evidence="6">Endoplasmic reticulum membrane</location>
    </subcellularLocation>
</comment>
<feature type="compositionally biased region" description="Polar residues" evidence="7">
    <location>
        <begin position="363"/>
        <end position="378"/>
    </location>
</feature>
<feature type="domain" description="Sec16 Sec23-binding" evidence="8">
    <location>
        <begin position="1075"/>
        <end position="1390"/>
    </location>
</feature>
<evidence type="ECO:0000256" key="1">
    <source>
        <dbReference type="ARBA" id="ARBA00005927"/>
    </source>
</evidence>
<organism evidence="10 11">
    <name type="scientific">Neocallimastix californiae</name>
    <dbReference type="NCBI Taxonomy" id="1754190"/>
    <lineage>
        <taxon>Eukaryota</taxon>
        <taxon>Fungi</taxon>
        <taxon>Fungi incertae sedis</taxon>
        <taxon>Chytridiomycota</taxon>
        <taxon>Chytridiomycota incertae sedis</taxon>
        <taxon>Neocallimastigomycetes</taxon>
        <taxon>Neocallimastigales</taxon>
        <taxon>Neocallimastigaceae</taxon>
        <taxon>Neocallimastix</taxon>
    </lineage>
</organism>
<dbReference type="InterPro" id="IPR024298">
    <property type="entry name" value="Sec16_Sec23-bd"/>
</dbReference>
<evidence type="ECO:0000256" key="2">
    <source>
        <dbReference type="ARBA" id="ARBA00022448"/>
    </source>
</evidence>
<dbReference type="GO" id="GO:0012507">
    <property type="term" value="C:ER to Golgi transport vesicle membrane"/>
    <property type="evidence" value="ECO:0007669"/>
    <property type="project" value="TreeGrafter"/>
</dbReference>
<feature type="region of interest" description="Disordered" evidence="7">
    <location>
        <begin position="36"/>
        <end position="58"/>
    </location>
</feature>
<dbReference type="EMBL" id="MCOG01000171">
    <property type="protein sequence ID" value="ORY31111.1"/>
    <property type="molecule type" value="Genomic_DNA"/>
</dbReference>
<feature type="region of interest" description="Disordered" evidence="7">
    <location>
        <begin position="645"/>
        <end position="716"/>
    </location>
</feature>
<dbReference type="STRING" id="1754190.A0A1Y2B8E9"/>
<evidence type="ECO:0000256" key="6">
    <source>
        <dbReference type="RuleBase" id="RU364101"/>
    </source>
</evidence>
<dbReference type="GO" id="GO:0016192">
    <property type="term" value="P:vesicle-mediated transport"/>
    <property type="evidence" value="ECO:0007669"/>
    <property type="project" value="UniProtKB-KW"/>
</dbReference>
<evidence type="ECO:0000256" key="4">
    <source>
        <dbReference type="ARBA" id="ARBA00022892"/>
    </source>
</evidence>
<feature type="compositionally biased region" description="Polar residues" evidence="7">
    <location>
        <begin position="775"/>
        <end position="885"/>
    </location>
</feature>
<evidence type="ECO:0000259" key="8">
    <source>
        <dbReference type="Pfam" id="PF12931"/>
    </source>
</evidence>
<feature type="compositionally biased region" description="Low complexity" evidence="7">
    <location>
        <begin position="681"/>
        <end position="702"/>
    </location>
</feature>
<dbReference type="PANTHER" id="PTHR13402">
    <property type="entry name" value="RGPR-RELATED"/>
    <property type="match status" value="1"/>
</dbReference>
<evidence type="ECO:0000313" key="10">
    <source>
        <dbReference type="EMBL" id="ORY31111.1"/>
    </source>
</evidence>
<feature type="compositionally biased region" description="Low complexity" evidence="7">
    <location>
        <begin position="1489"/>
        <end position="1501"/>
    </location>
</feature>
<comment type="caution">
    <text evidence="10">The sequence shown here is derived from an EMBL/GenBank/DDBJ whole genome shotgun (WGS) entry which is preliminary data.</text>
</comment>
<feature type="region of interest" description="Disordered" evidence="7">
    <location>
        <begin position="204"/>
        <end position="234"/>
    </location>
</feature>
<evidence type="ECO:0000313" key="11">
    <source>
        <dbReference type="Proteomes" id="UP000193920"/>
    </source>
</evidence>
<dbReference type="Pfam" id="PF12931">
    <property type="entry name" value="TPR_Sec16"/>
    <property type="match status" value="1"/>
</dbReference>
<keyword evidence="4 6" id="KW-0931">ER-Golgi transport</keyword>
<keyword evidence="6" id="KW-0472">Membrane</keyword>
<evidence type="ECO:0000256" key="3">
    <source>
        <dbReference type="ARBA" id="ARBA00022824"/>
    </source>
</evidence>
<feature type="compositionally biased region" description="Low complexity" evidence="7">
    <location>
        <begin position="348"/>
        <end position="362"/>
    </location>
</feature>
<evidence type="ECO:0000256" key="5">
    <source>
        <dbReference type="ARBA" id="ARBA00024687"/>
    </source>
</evidence>
<proteinExistence type="inferred from homology"/>
<dbReference type="GO" id="GO:0006914">
    <property type="term" value="P:autophagy"/>
    <property type="evidence" value="ECO:0007669"/>
    <property type="project" value="UniProtKB-KW"/>
</dbReference>
<reference evidence="10 11" key="1">
    <citation type="submission" date="2016-08" db="EMBL/GenBank/DDBJ databases">
        <title>A Parts List for Fungal Cellulosomes Revealed by Comparative Genomics.</title>
        <authorList>
            <consortium name="DOE Joint Genome Institute"/>
            <person name="Haitjema C.H."/>
            <person name="Gilmore S.P."/>
            <person name="Henske J.K."/>
            <person name="Solomon K.V."/>
            <person name="De Groot R."/>
            <person name="Kuo A."/>
            <person name="Mondo S.J."/>
            <person name="Salamov A.A."/>
            <person name="Labutti K."/>
            <person name="Zhao Z."/>
            <person name="Chiniquy J."/>
            <person name="Barry K."/>
            <person name="Brewer H.M."/>
            <person name="Purvine S.O."/>
            <person name="Wright A.T."/>
            <person name="Boxma B."/>
            <person name="Van Alen T."/>
            <person name="Hackstein J.H."/>
            <person name="Baker S.E."/>
            <person name="Grigoriev I.V."/>
            <person name="O'Malley M.A."/>
        </authorList>
    </citation>
    <scope>NUCLEOTIDE SEQUENCE [LARGE SCALE GENOMIC DNA]</scope>
    <source>
        <strain evidence="10 11">G1</strain>
    </source>
</reference>
<feature type="region of interest" description="Disordered" evidence="7">
    <location>
        <begin position="1397"/>
        <end position="1427"/>
    </location>
</feature>
<dbReference type="Gene3D" id="1.25.40.1030">
    <property type="match status" value="1"/>
</dbReference>
<feature type="compositionally biased region" description="Polar residues" evidence="7">
    <location>
        <begin position="218"/>
        <end position="231"/>
    </location>
</feature>
<dbReference type="GO" id="GO:0015031">
    <property type="term" value="P:protein transport"/>
    <property type="evidence" value="ECO:0007669"/>
    <property type="project" value="UniProtKB-KW"/>
</dbReference>
<keyword evidence="6" id="KW-0653">Protein transport</keyword>
<dbReference type="GO" id="GO:0070973">
    <property type="term" value="P:protein localization to endoplasmic reticulum exit site"/>
    <property type="evidence" value="ECO:0007669"/>
    <property type="project" value="TreeGrafter"/>
</dbReference>
<feature type="region of interest" description="Disordered" evidence="7">
    <location>
        <begin position="88"/>
        <end position="176"/>
    </location>
</feature>
<dbReference type="InterPro" id="IPR024340">
    <property type="entry name" value="Sec16_CCD"/>
</dbReference>
<feature type="region of interest" description="Disordered" evidence="7">
    <location>
        <begin position="348"/>
        <end position="378"/>
    </location>
</feature>
<keyword evidence="11" id="KW-1185">Reference proteome</keyword>
<feature type="domain" description="Sec16 central conserved" evidence="9">
    <location>
        <begin position="917"/>
        <end position="1028"/>
    </location>
</feature>
<dbReference type="OrthoDB" id="8918678at2759"/>
<dbReference type="Proteomes" id="UP000193920">
    <property type="component" value="Unassembled WGS sequence"/>
</dbReference>
<dbReference type="PANTHER" id="PTHR13402:SF6">
    <property type="entry name" value="SECRETORY 16, ISOFORM I"/>
    <property type="match status" value="1"/>
</dbReference>
<dbReference type="GO" id="GO:0070971">
    <property type="term" value="C:endoplasmic reticulum exit site"/>
    <property type="evidence" value="ECO:0007669"/>
    <property type="project" value="TreeGrafter"/>
</dbReference>
<evidence type="ECO:0000259" key="9">
    <source>
        <dbReference type="Pfam" id="PF12932"/>
    </source>
</evidence>
<comment type="function">
    <text evidence="5 6">Involved in the initiation of assembly of the COPII coat required for the formation of transport vesicles from the endoplasmic reticulum (ER) and the selection of cargo molecules. Also involved in autophagy.</text>
</comment>
<dbReference type="Pfam" id="PF12932">
    <property type="entry name" value="Sec16"/>
    <property type="match status" value="1"/>
</dbReference>
<feature type="compositionally biased region" description="Low complexity" evidence="7">
    <location>
        <begin position="122"/>
        <end position="163"/>
    </location>
</feature>
<keyword evidence="3 6" id="KW-0256">Endoplasmic reticulum</keyword>
<comment type="similarity">
    <text evidence="1 6">Belongs to the SEC16 family.</text>
</comment>